<evidence type="ECO:0000259" key="7">
    <source>
        <dbReference type="Pfam" id="PF01447"/>
    </source>
</evidence>
<dbReference type="SUPFAM" id="SSF55486">
    <property type="entry name" value="Metalloproteases ('zincins'), catalytic domain"/>
    <property type="match status" value="1"/>
</dbReference>
<evidence type="ECO:0000256" key="6">
    <source>
        <dbReference type="ARBA" id="ARBA00023049"/>
    </source>
</evidence>
<dbReference type="InterPro" id="IPR052759">
    <property type="entry name" value="Metalloprotease_M4"/>
</dbReference>
<evidence type="ECO:0000313" key="11">
    <source>
        <dbReference type="Proteomes" id="UP001219568"/>
    </source>
</evidence>
<dbReference type="CDD" id="cd09597">
    <property type="entry name" value="M4_TLP"/>
    <property type="match status" value="1"/>
</dbReference>
<dbReference type="InterPro" id="IPR023612">
    <property type="entry name" value="Peptidase_M4"/>
</dbReference>
<keyword evidence="4" id="KW-0378">Hydrolase</keyword>
<dbReference type="InterPro" id="IPR001570">
    <property type="entry name" value="Peptidase_M4_C_domain"/>
</dbReference>
<evidence type="ECO:0000256" key="5">
    <source>
        <dbReference type="ARBA" id="ARBA00022833"/>
    </source>
</evidence>
<dbReference type="Pfam" id="PF16485">
    <property type="entry name" value="PLN_propep"/>
    <property type="match status" value="1"/>
</dbReference>
<comment type="similarity">
    <text evidence="1">Belongs to the peptidase M4 family.</text>
</comment>
<dbReference type="InterPro" id="IPR027268">
    <property type="entry name" value="Peptidase_M4/M1_CTD_sf"/>
</dbReference>
<dbReference type="PANTHER" id="PTHR43579:SF1">
    <property type="entry name" value="NEUTRAL METALLOPROTEINASE"/>
    <property type="match status" value="1"/>
</dbReference>
<dbReference type="GO" id="GO:0046872">
    <property type="term" value="F:metal ion binding"/>
    <property type="evidence" value="ECO:0007669"/>
    <property type="project" value="UniProtKB-KW"/>
</dbReference>
<reference evidence="10" key="2">
    <citation type="submission" date="2023-01" db="EMBL/GenBank/DDBJ databases">
        <authorList>
            <person name="Petersen C."/>
        </authorList>
    </citation>
    <scope>NUCLEOTIDE SEQUENCE</scope>
    <source>
        <strain evidence="10">IBT 15450</strain>
    </source>
</reference>
<dbReference type="Pfam" id="PF02868">
    <property type="entry name" value="Peptidase_M4_C"/>
    <property type="match status" value="1"/>
</dbReference>
<keyword evidence="11" id="KW-1185">Reference proteome</keyword>
<dbReference type="GO" id="GO:0006508">
    <property type="term" value="P:proteolysis"/>
    <property type="evidence" value="ECO:0007669"/>
    <property type="project" value="UniProtKB-KW"/>
</dbReference>
<dbReference type="EMBL" id="JAQJZL010000001">
    <property type="protein sequence ID" value="KAJ6057030.1"/>
    <property type="molecule type" value="Genomic_DNA"/>
</dbReference>
<dbReference type="PRINTS" id="PR00730">
    <property type="entry name" value="THERMOLYSIN"/>
</dbReference>
<dbReference type="Pfam" id="PF01447">
    <property type="entry name" value="Peptidase_M4"/>
    <property type="match status" value="1"/>
</dbReference>
<feature type="domain" description="Peptidase M4" evidence="7">
    <location>
        <begin position="103"/>
        <end position="222"/>
    </location>
</feature>
<feature type="domain" description="Protealysin N-terminal propeptide" evidence="9">
    <location>
        <begin position="61"/>
        <end position="89"/>
    </location>
</feature>
<evidence type="ECO:0000256" key="1">
    <source>
        <dbReference type="ARBA" id="ARBA00009388"/>
    </source>
</evidence>
<dbReference type="InterPro" id="IPR032475">
    <property type="entry name" value="Protealysin_N_PP"/>
</dbReference>
<comment type="caution">
    <text evidence="10">The sequence shown here is derived from an EMBL/GenBank/DDBJ whole genome shotgun (WGS) entry which is preliminary data.</text>
</comment>
<evidence type="ECO:0000256" key="4">
    <source>
        <dbReference type="ARBA" id="ARBA00022801"/>
    </source>
</evidence>
<feature type="domain" description="Peptidase M4 C-terminal" evidence="8">
    <location>
        <begin position="226"/>
        <end position="389"/>
    </location>
</feature>
<protein>
    <submittedName>
        <fullName evidence="10">Peptidase M4 C-terminal</fullName>
    </submittedName>
</protein>
<dbReference type="Proteomes" id="UP001219568">
    <property type="component" value="Unassembled WGS sequence"/>
</dbReference>
<evidence type="ECO:0000256" key="3">
    <source>
        <dbReference type="ARBA" id="ARBA00022723"/>
    </source>
</evidence>
<name>A0AAD6IMB9_PENCN</name>
<keyword evidence="5" id="KW-0862">Zinc</keyword>
<keyword evidence="6" id="KW-0482">Metalloprotease</keyword>
<sequence>MAPLCSIVPEYVLEGIIEKGLAPQHTIHRCQSTLEKTNQLQDVRERHRQSIAAAQPQENSQGIIPPYILETLARNAATEQQRKAARHTLAYSTKHRTMAGGVRQLNRTVYDAQNSRDDHPPRDKILISEGGELLPQETDPSNNANECYVGLGKTYEFYFKFFQRNSFDNNGIKLDGFVHAGDLYNAFYNGEELVFGDGDGVIFDGFTDELDVIGHEFSHGVVDYASRLPYEFQSGALNESLADAFGIMVKQWGEGTPQTVDQANWLIGEGIWAPGVNGRALRDMKNPGTAFDDDRVGNDRQPAHWKDFKKLLRTEDSGGVHINSGIPNRAFFLAATKIGGYAWEGAGPIWYRALSSGKLPTDGRAKFKDFADLTIENAGEHVDKIREAWILVGYPFSEKRDDQTTTPTSPSGNPPTVFLSIANDGYFVGGDLEATTDAVIALLERPIHQRQVSIRPPKLEPTYKYSHPDAYMALREGIRTYEYAIHFLLGGVYVTTRNGRWRN</sequence>
<dbReference type="Gene3D" id="1.10.390.10">
    <property type="entry name" value="Neutral Protease Domain 2"/>
    <property type="match status" value="1"/>
</dbReference>
<keyword evidence="2" id="KW-0645">Protease</keyword>
<organism evidence="10 11">
    <name type="scientific">Penicillium canescens</name>
    <dbReference type="NCBI Taxonomy" id="5083"/>
    <lineage>
        <taxon>Eukaryota</taxon>
        <taxon>Fungi</taxon>
        <taxon>Dikarya</taxon>
        <taxon>Ascomycota</taxon>
        <taxon>Pezizomycotina</taxon>
        <taxon>Eurotiomycetes</taxon>
        <taxon>Eurotiomycetidae</taxon>
        <taxon>Eurotiales</taxon>
        <taxon>Aspergillaceae</taxon>
        <taxon>Penicillium</taxon>
    </lineage>
</organism>
<proteinExistence type="inferred from homology"/>
<gene>
    <name evidence="10" type="ORF">N7460_000304</name>
</gene>
<evidence type="ECO:0000259" key="8">
    <source>
        <dbReference type="Pfam" id="PF02868"/>
    </source>
</evidence>
<reference evidence="10" key="1">
    <citation type="journal article" date="2023" name="IMA Fungus">
        <title>Comparative genomic study of the Penicillium genus elucidates a diverse pangenome and 15 lateral gene transfer events.</title>
        <authorList>
            <person name="Petersen C."/>
            <person name="Sorensen T."/>
            <person name="Nielsen M.R."/>
            <person name="Sondergaard T.E."/>
            <person name="Sorensen J.L."/>
            <person name="Fitzpatrick D.A."/>
            <person name="Frisvad J.C."/>
            <person name="Nielsen K.L."/>
        </authorList>
    </citation>
    <scope>NUCLEOTIDE SEQUENCE</scope>
    <source>
        <strain evidence="10">IBT 15450</strain>
    </source>
</reference>
<evidence type="ECO:0000256" key="2">
    <source>
        <dbReference type="ARBA" id="ARBA00022670"/>
    </source>
</evidence>
<dbReference type="AlphaFoldDB" id="A0AAD6IMB9"/>
<dbReference type="InterPro" id="IPR013856">
    <property type="entry name" value="Peptidase_M4_domain"/>
</dbReference>
<dbReference type="PANTHER" id="PTHR43579">
    <property type="match status" value="1"/>
</dbReference>
<accession>A0AAD6IMB9</accession>
<dbReference type="Gene3D" id="3.10.170.10">
    <property type="match status" value="1"/>
</dbReference>
<dbReference type="GO" id="GO:0004222">
    <property type="term" value="F:metalloendopeptidase activity"/>
    <property type="evidence" value="ECO:0007669"/>
    <property type="project" value="InterPro"/>
</dbReference>
<evidence type="ECO:0000259" key="9">
    <source>
        <dbReference type="Pfam" id="PF16485"/>
    </source>
</evidence>
<evidence type="ECO:0000313" key="10">
    <source>
        <dbReference type="EMBL" id="KAJ6057030.1"/>
    </source>
</evidence>
<keyword evidence="3" id="KW-0479">Metal-binding</keyword>